<dbReference type="EMBL" id="BGZK01002307">
    <property type="protein sequence ID" value="GBP92762.1"/>
    <property type="molecule type" value="Genomic_DNA"/>
</dbReference>
<protein>
    <submittedName>
        <fullName evidence="2">Uncharacterized protein</fullName>
    </submittedName>
</protein>
<dbReference type="Proteomes" id="UP000299102">
    <property type="component" value="Unassembled WGS sequence"/>
</dbReference>
<comment type="caution">
    <text evidence="2">The sequence shown here is derived from an EMBL/GenBank/DDBJ whole genome shotgun (WGS) entry which is preliminary data.</text>
</comment>
<gene>
    <name evidence="2" type="ORF">EVAR_103642_1</name>
</gene>
<feature type="compositionally biased region" description="Basic and acidic residues" evidence="1">
    <location>
        <begin position="26"/>
        <end position="35"/>
    </location>
</feature>
<accession>A0A4C1ZZ47</accession>
<name>A0A4C1ZZ47_EUMVA</name>
<keyword evidence="3" id="KW-1185">Reference proteome</keyword>
<sequence>MARRIDEDTILQLLLSDNSDEENSSESEKEDHIEVDPAYESVSEDEVSSLTQYPPPGLDVQVNDHASPSIENLCHMPVSKTKDDEIYLLQVP</sequence>
<feature type="region of interest" description="Disordered" evidence="1">
    <location>
        <begin position="13"/>
        <end position="64"/>
    </location>
</feature>
<evidence type="ECO:0000313" key="3">
    <source>
        <dbReference type="Proteomes" id="UP000299102"/>
    </source>
</evidence>
<organism evidence="2 3">
    <name type="scientific">Eumeta variegata</name>
    <name type="common">Bagworm moth</name>
    <name type="synonym">Eumeta japonica</name>
    <dbReference type="NCBI Taxonomy" id="151549"/>
    <lineage>
        <taxon>Eukaryota</taxon>
        <taxon>Metazoa</taxon>
        <taxon>Ecdysozoa</taxon>
        <taxon>Arthropoda</taxon>
        <taxon>Hexapoda</taxon>
        <taxon>Insecta</taxon>
        <taxon>Pterygota</taxon>
        <taxon>Neoptera</taxon>
        <taxon>Endopterygota</taxon>
        <taxon>Lepidoptera</taxon>
        <taxon>Glossata</taxon>
        <taxon>Ditrysia</taxon>
        <taxon>Tineoidea</taxon>
        <taxon>Psychidae</taxon>
        <taxon>Oiketicinae</taxon>
        <taxon>Eumeta</taxon>
    </lineage>
</organism>
<proteinExistence type="predicted"/>
<dbReference type="OrthoDB" id="7498390at2759"/>
<dbReference type="AlphaFoldDB" id="A0A4C1ZZ47"/>
<evidence type="ECO:0000313" key="2">
    <source>
        <dbReference type="EMBL" id="GBP92762.1"/>
    </source>
</evidence>
<reference evidence="2 3" key="1">
    <citation type="journal article" date="2019" name="Commun. Biol.">
        <title>The bagworm genome reveals a unique fibroin gene that provides high tensile strength.</title>
        <authorList>
            <person name="Kono N."/>
            <person name="Nakamura H."/>
            <person name="Ohtoshi R."/>
            <person name="Tomita M."/>
            <person name="Numata K."/>
            <person name="Arakawa K."/>
        </authorList>
    </citation>
    <scope>NUCLEOTIDE SEQUENCE [LARGE SCALE GENOMIC DNA]</scope>
</reference>
<evidence type="ECO:0000256" key="1">
    <source>
        <dbReference type="SAM" id="MobiDB-lite"/>
    </source>
</evidence>